<keyword evidence="5 10" id="KW-0819">tRNA processing</keyword>
<dbReference type="InterPro" id="IPR027417">
    <property type="entry name" value="P-loop_NTPase"/>
</dbReference>
<dbReference type="HAMAP" id="MF_00185">
    <property type="entry name" value="IPP_trans"/>
    <property type="match status" value="1"/>
</dbReference>
<comment type="function">
    <text evidence="2 10 12">Catalyzes the transfer of a dimethylallyl group onto the adenine at position 37 in tRNAs that read codons beginning with uridine, leading to the formation of N6-(dimethylallyl)adenosine (i(6)A).</text>
</comment>
<dbReference type="EC" id="2.5.1.75" evidence="10"/>
<evidence type="ECO:0000256" key="6">
    <source>
        <dbReference type="ARBA" id="ARBA00022741"/>
    </source>
</evidence>
<dbReference type="Gene3D" id="3.40.50.300">
    <property type="entry name" value="P-loop containing nucleotide triphosphate hydrolases"/>
    <property type="match status" value="1"/>
</dbReference>
<dbReference type="SUPFAM" id="SSF52540">
    <property type="entry name" value="P-loop containing nucleoside triphosphate hydrolases"/>
    <property type="match status" value="1"/>
</dbReference>
<keyword evidence="7 10" id="KW-0067">ATP-binding</keyword>
<evidence type="ECO:0000256" key="11">
    <source>
        <dbReference type="RuleBase" id="RU003783"/>
    </source>
</evidence>
<dbReference type="NCBIfam" id="TIGR00174">
    <property type="entry name" value="miaA"/>
    <property type="match status" value="1"/>
</dbReference>
<dbReference type="InterPro" id="IPR018022">
    <property type="entry name" value="IPT"/>
</dbReference>
<evidence type="ECO:0000256" key="3">
    <source>
        <dbReference type="ARBA" id="ARBA00005842"/>
    </source>
</evidence>
<dbReference type="PANTHER" id="PTHR11088">
    <property type="entry name" value="TRNA DIMETHYLALLYLTRANSFERASE"/>
    <property type="match status" value="1"/>
</dbReference>
<evidence type="ECO:0000256" key="9">
    <source>
        <dbReference type="ARBA" id="ARBA00049563"/>
    </source>
</evidence>
<feature type="site" description="Interaction with substrate tRNA" evidence="10">
    <location>
        <position position="137"/>
    </location>
</feature>
<evidence type="ECO:0000256" key="2">
    <source>
        <dbReference type="ARBA" id="ARBA00003213"/>
    </source>
</evidence>
<dbReference type="InterPro" id="IPR039657">
    <property type="entry name" value="Dimethylallyltransferase"/>
</dbReference>
<evidence type="ECO:0000256" key="7">
    <source>
        <dbReference type="ARBA" id="ARBA00022840"/>
    </source>
</evidence>
<dbReference type="GO" id="GO:0005524">
    <property type="term" value="F:ATP binding"/>
    <property type="evidence" value="ECO:0007669"/>
    <property type="project" value="UniProtKB-UniRule"/>
</dbReference>
<comment type="caution">
    <text evidence="10">Lacks conserved residue(s) required for the propagation of feature annotation.</text>
</comment>
<feature type="site" description="Interaction with substrate tRNA" evidence="10">
    <location>
        <position position="115"/>
    </location>
</feature>
<keyword evidence="8 10" id="KW-0460">Magnesium</keyword>
<gene>
    <name evidence="10" type="primary">miaA</name>
    <name evidence="14" type="ORF">HNQ96_000446</name>
</gene>
<dbReference type="Gene3D" id="1.10.287.890">
    <property type="entry name" value="Crystal structure of tRNA isopentenylpyrophosphate transferase (bh2366) domain"/>
    <property type="match status" value="1"/>
</dbReference>
<dbReference type="Proteomes" id="UP000532373">
    <property type="component" value="Unassembled WGS sequence"/>
</dbReference>
<evidence type="ECO:0000256" key="12">
    <source>
        <dbReference type="RuleBase" id="RU003784"/>
    </source>
</evidence>
<feature type="binding site" evidence="10">
    <location>
        <begin position="26"/>
        <end position="31"/>
    </location>
    <ligand>
        <name>substrate</name>
    </ligand>
</feature>
<evidence type="ECO:0000256" key="4">
    <source>
        <dbReference type="ARBA" id="ARBA00022679"/>
    </source>
</evidence>
<dbReference type="AlphaFoldDB" id="A0A8E1WBG2"/>
<evidence type="ECO:0000313" key="15">
    <source>
        <dbReference type="Proteomes" id="UP000532373"/>
    </source>
</evidence>
<evidence type="ECO:0000256" key="5">
    <source>
        <dbReference type="ARBA" id="ARBA00022694"/>
    </source>
</evidence>
<dbReference type="EMBL" id="JACHGI010000001">
    <property type="protein sequence ID" value="MBB6464599.1"/>
    <property type="molecule type" value="Genomic_DNA"/>
</dbReference>
<feature type="region of interest" description="Interaction with substrate tRNA" evidence="10">
    <location>
        <begin position="49"/>
        <end position="52"/>
    </location>
</feature>
<comment type="cofactor">
    <cofactor evidence="1 10">
        <name>Mg(2+)</name>
        <dbReference type="ChEBI" id="CHEBI:18420"/>
    </cofactor>
</comment>
<evidence type="ECO:0000256" key="1">
    <source>
        <dbReference type="ARBA" id="ARBA00001946"/>
    </source>
</evidence>
<accession>A0A8E1WBG2</accession>
<evidence type="ECO:0000256" key="10">
    <source>
        <dbReference type="HAMAP-Rule" id="MF_00185"/>
    </source>
</evidence>
<dbReference type="GO" id="GO:0006400">
    <property type="term" value="P:tRNA modification"/>
    <property type="evidence" value="ECO:0007669"/>
    <property type="project" value="TreeGrafter"/>
</dbReference>
<feature type="region of interest" description="Interaction with substrate tRNA" evidence="10">
    <location>
        <begin position="173"/>
        <end position="177"/>
    </location>
</feature>
<reference evidence="14 15" key="1">
    <citation type="submission" date="2020-08" db="EMBL/GenBank/DDBJ databases">
        <title>Genomic Encyclopedia of Type Strains, Phase IV (KMG-IV): sequencing the most valuable type-strain genomes for metagenomic binning, comparative biology and taxonomic classification.</title>
        <authorList>
            <person name="Goeker M."/>
        </authorList>
    </citation>
    <scope>NUCLEOTIDE SEQUENCE [LARGE SCALE GENOMIC DNA]</scope>
    <source>
        <strain evidence="14 15">DSM 17454</strain>
    </source>
</reference>
<keyword evidence="4 10" id="KW-0808">Transferase</keyword>
<dbReference type="GO" id="GO:0052381">
    <property type="term" value="F:tRNA dimethylallyltransferase activity"/>
    <property type="evidence" value="ECO:0007669"/>
    <property type="project" value="UniProtKB-UniRule"/>
</dbReference>
<comment type="subunit">
    <text evidence="10">Monomer.</text>
</comment>
<evidence type="ECO:0000256" key="13">
    <source>
        <dbReference type="RuleBase" id="RU003785"/>
    </source>
</evidence>
<proteinExistence type="inferred from homology"/>
<comment type="caution">
    <text evidence="14">The sequence shown here is derived from an EMBL/GenBank/DDBJ whole genome shotgun (WGS) entry which is preliminary data.</text>
</comment>
<dbReference type="PANTHER" id="PTHR11088:SF60">
    <property type="entry name" value="TRNA DIMETHYLALLYLTRANSFERASE"/>
    <property type="match status" value="1"/>
</dbReference>
<dbReference type="Gene3D" id="1.10.20.140">
    <property type="match status" value="1"/>
</dbReference>
<name>A0A8E1WBG2_9HYPH</name>
<evidence type="ECO:0000313" key="14">
    <source>
        <dbReference type="EMBL" id="MBB6464599.1"/>
    </source>
</evidence>
<feature type="binding site" evidence="10">
    <location>
        <begin position="24"/>
        <end position="31"/>
    </location>
    <ligand>
        <name>ATP</name>
        <dbReference type="ChEBI" id="CHEBI:30616"/>
    </ligand>
</feature>
<dbReference type="Pfam" id="PF01715">
    <property type="entry name" value="IPPT"/>
    <property type="match status" value="1"/>
</dbReference>
<comment type="similarity">
    <text evidence="3 10 13">Belongs to the IPP transferase family.</text>
</comment>
<organism evidence="14 15">
    <name type="scientific">Aminobacter carboxidus</name>
    <dbReference type="NCBI Taxonomy" id="376165"/>
    <lineage>
        <taxon>Bacteria</taxon>
        <taxon>Pseudomonadati</taxon>
        <taxon>Pseudomonadota</taxon>
        <taxon>Alphaproteobacteria</taxon>
        <taxon>Hyphomicrobiales</taxon>
        <taxon>Phyllobacteriaceae</taxon>
        <taxon>Aminobacter</taxon>
    </lineage>
</organism>
<comment type="catalytic activity">
    <reaction evidence="9 10 11">
        <text>adenosine(37) in tRNA + dimethylallyl diphosphate = N(6)-dimethylallyladenosine(37) in tRNA + diphosphate</text>
        <dbReference type="Rhea" id="RHEA:26482"/>
        <dbReference type="Rhea" id="RHEA-COMP:10162"/>
        <dbReference type="Rhea" id="RHEA-COMP:10375"/>
        <dbReference type="ChEBI" id="CHEBI:33019"/>
        <dbReference type="ChEBI" id="CHEBI:57623"/>
        <dbReference type="ChEBI" id="CHEBI:74411"/>
        <dbReference type="ChEBI" id="CHEBI:74415"/>
        <dbReference type="EC" id="2.5.1.75"/>
    </reaction>
</comment>
<protein>
    <recommendedName>
        <fullName evidence="10">tRNA dimethylallyltransferase</fullName>
        <ecNumber evidence="10">2.5.1.75</ecNumber>
    </recommendedName>
    <alternativeName>
        <fullName evidence="10">Dimethylallyl diphosphate:tRNA dimethylallyltransferase</fullName>
        <shortName evidence="10">DMAPP:tRNA dimethylallyltransferase</shortName>
        <shortName evidence="10">DMATase</shortName>
    </alternativeName>
    <alternativeName>
        <fullName evidence="10">Isopentenyl-diphosphate:tRNA isopentenyltransferase</fullName>
        <shortName evidence="10">IPP transferase</shortName>
        <shortName evidence="10">IPPT</shortName>
        <shortName evidence="10">IPTase</shortName>
    </alternativeName>
</protein>
<sequence>MAISGIEHSGTSEGRIKNATLIAGPTASGKSALALQLAERDGGVIVNADSMQVYGVLDVLTARPAAGDLERACHFLYGHVSPATAYSTGSWLRDVAVVADSGLFAEKPPIFVGGTGLYFRALAEGISDMPDIPTEIRERWRWRLNEEGAPRLHRVLMSVDSAVAMRLKASDGQRIVRALEVLETSGRSILKWQADKGHPMIDLATARFIVIEPERGLLIKRIDQRFDRMIEAGALDEVKEISAMRLAPELPAMKAIGVRELAAAMAGEMCFEEAIERAKIATRQYSKRQSTWFRNQFGPEWQRIGGEAGRQPGATDA</sequence>
<keyword evidence="6 10" id="KW-0547">Nucleotide-binding</keyword>
<evidence type="ECO:0000256" key="8">
    <source>
        <dbReference type="ARBA" id="ARBA00022842"/>
    </source>
</evidence>